<reference evidence="1 2" key="1">
    <citation type="submission" date="2014-06" db="EMBL/GenBank/DDBJ databases">
        <authorList>
            <person name="Bishop-Lilly K.A."/>
            <person name="Broomall S.M."/>
            <person name="Chain P.S."/>
            <person name="Chertkov O."/>
            <person name="Coyne S.R."/>
            <person name="Daligault H.E."/>
            <person name="Davenport K.W."/>
            <person name="Erkkila T."/>
            <person name="Frey K.G."/>
            <person name="Gibbons H.S."/>
            <person name="Gu W."/>
            <person name="Jaissle J."/>
            <person name="Johnson S.L."/>
            <person name="Koroleva G.I."/>
            <person name="Ladner J.T."/>
            <person name="Lo C.-C."/>
            <person name="Minogue T.D."/>
            <person name="Munk C."/>
            <person name="Palacios G.F."/>
            <person name="Redden C.L."/>
            <person name="Rosenzweig C.N."/>
            <person name="Scholz M.B."/>
            <person name="Teshima H."/>
            <person name="Xu Y."/>
        </authorList>
    </citation>
    <scope>NUCLEOTIDE SEQUENCE [LARGE SCALE GENOMIC DNA]</scope>
    <source>
        <strain evidence="1 2">EO147</strain>
    </source>
</reference>
<dbReference type="Proteomes" id="UP000029424">
    <property type="component" value="Chromosome 1"/>
</dbReference>
<evidence type="ECO:0000313" key="1">
    <source>
        <dbReference type="EMBL" id="AIO67871.1"/>
    </source>
</evidence>
<keyword evidence="2" id="KW-1185">Reference proteome</keyword>
<name>A0AAI8B8Y9_9BURK</name>
<organism evidence="1 2">
    <name type="scientific">Burkholderia oklahomensis</name>
    <dbReference type="NCBI Taxonomy" id="342113"/>
    <lineage>
        <taxon>Bacteria</taxon>
        <taxon>Pseudomonadati</taxon>
        <taxon>Pseudomonadota</taxon>
        <taxon>Betaproteobacteria</taxon>
        <taxon>Burkholderiales</taxon>
        <taxon>Burkholderiaceae</taxon>
        <taxon>Burkholderia</taxon>
        <taxon>pseudomallei group</taxon>
    </lineage>
</organism>
<dbReference type="GO" id="GO:0030798">
    <property type="term" value="F:trans-aconitate 2-methyltransferase activity"/>
    <property type="evidence" value="ECO:0007669"/>
    <property type="project" value="UniProtKB-EC"/>
</dbReference>
<dbReference type="AlphaFoldDB" id="A0AAI8B8Y9"/>
<keyword evidence="1" id="KW-0489">Methyltransferase</keyword>
<dbReference type="KEGG" id="bok:DM82_918"/>
<evidence type="ECO:0000313" key="2">
    <source>
        <dbReference type="Proteomes" id="UP000029424"/>
    </source>
</evidence>
<sequence>MDTCTSHLDIRRIDGPRIVEGGKPVFERIEVVGLRIVADGLAADERSRLLERRVARPHALHSRRDEGRTPFPFKRPVIVAQEPSR</sequence>
<dbReference type="EMBL" id="CP008726">
    <property type="protein sequence ID" value="AIO67871.1"/>
    <property type="molecule type" value="Genomic_DNA"/>
</dbReference>
<accession>A0AAI8B8Y9</accession>
<gene>
    <name evidence="1" type="primary">tam</name>
    <name evidence="1" type="ORF">DM82_918</name>
</gene>
<dbReference type="GO" id="GO:0032259">
    <property type="term" value="P:methylation"/>
    <property type="evidence" value="ECO:0007669"/>
    <property type="project" value="UniProtKB-KW"/>
</dbReference>
<dbReference type="RefSeq" id="WP_010104321.1">
    <property type="nucleotide sequence ID" value="NZ_CP008726.1"/>
</dbReference>
<proteinExistence type="predicted"/>
<protein>
    <submittedName>
        <fullName evidence="1">Trans-aconitate 2-methyltransferase domain protein</fullName>
        <ecNumber evidence="1">2.1.1.144</ecNumber>
    </submittedName>
</protein>
<dbReference type="EC" id="2.1.1.144" evidence="1"/>
<keyword evidence="1" id="KW-0808">Transferase</keyword>